<reference evidence="2" key="1">
    <citation type="submission" date="2018-06" db="EMBL/GenBank/DDBJ databases">
        <authorList>
            <person name="Zhirakovskaya E."/>
        </authorList>
    </citation>
    <scope>NUCLEOTIDE SEQUENCE</scope>
</reference>
<accession>A0A3B1D4J8</accession>
<feature type="coiled-coil region" evidence="1">
    <location>
        <begin position="571"/>
        <end position="598"/>
    </location>
</feature>
<dbReference type="EMBL" id="UOGJ01000119">
    <property type="protein sequence ID" value="VAX37089.1"/>
    <property type="molecule type" value="Genomic_DNA"/>
</dbReference>
<protein>
    <submittedName>
        <fullName evidence="2">Uncharacterized protein</fullName>
    </submittedName>
</protein>
<keyword evidence="1" id="KW-0175">Coiled coil</keyword>
<proteinExistence type="predicted"/>
<evidence type="ECO:0000313" key="2">
    <source>
        <dbReference type="EMBL" id="VAX37089.1"/>
    </source>
</evidence>
<gene>
    <name evidence="2" type="ORF">MNBD_UNCLBAC01-1604</name>
</gene>
<sequence length="611" mass="70016">MNNLHTFHIPVMGTGFTIDTPIKVAHYGISSVISLVDDLLIEQMRRYYCGLFQKEYTEITKYDEDYRARRITAYLNLVDEIVKKKFEKVRSSSFEVKSEITKYFELLPDTSPLKILYNTMLKITDIKLKEKAQNELRTQMRPGDIEVNIMTKLDRMNLAQDKTELPEEFSDALSSLRGFAQSSLNSAIVFSAGINRRLYSYIEKFEDFYANAVGDIKKRIILKVSDYRSSLTQGKFLAKKGLWVSEYRVESGLNCGGHAFATDGFLMGPILEEFKTKKEELIQSVQAAFQKAVQALNKNCPESVLPVRLTAQGGIGTTKEDQFLLSHYQFDGTGWATPFLLVPEASNVDQKTLSKLSDADESDLYLSNSSPLGVPFNNLKNSLSDQERLERIKKNRPGSPCPKGHLVSTTEFTKQLICTASRQYQKLKIEQLNELNLNEQTYQEHLQQITDKACICHDLAASPLIEHNLGRTGEKLVTAICPGPNLAYFSKIATLKEMVDHIYGRLNLLNKTPRPHMFIKELTMYVEYLTHKVKKEALEPTEKQIKYFSTFMTNLFEGIEYYKDLFAKNMKQESEECRQKALEELKKFKTKLEEFSNLHEKTFSLIAKIFS</sequence>
<name>A0A3B1D4J8_9ZZZZ</name>
<dbReference type="AlphaFoldDB" id="A0A3B1D4J8"/>
<organism evidence="2">
    <name type="scientific">hydrothermal vent metagenome</name>
    <dbReference type="NCBI Taxonomy" id="652676"/>
    <lineage>
        <taxon>unclassified sequences</taxon>
        <taxon>metagenomes</taxon>
        <taxon>ecological metagenomes</taxon>
    </lineage>
</organism>
<evidence type="ECO:0000256" key="1">
    <source>
        <dbReference type="SAM" id="Coils"/>
    </source>
</evidence>